<feature type="signal peptide" evidence="1">
    <location>
        <begin position="1"/>
        <end position="20"/>
    </location>
</feature>
<accession>A0A5C2SBL5</accession>
<keyword evidence="3" id="KW-1185">Reference proteome</keyword>
<dbReference type="EMBL" id="ML122265">
    <property type="protein sequence ID" value="RPD60534.1"/>
    <property type="molecule type" value="Genomic_DNA"/>
</dbReference>
<evidence type="ECO:0000256" key="1">
    <source>
        <dbReference type="SAM" id="SignalP"/>
    </source>
</evidence>
<evidence type="ECO:0000313" key="2">
    <source>
        <dbReference type="EMBL" id="RPD60534.1"/>
    </source>
</evidence>
<dbReference type="Proteomes" id="UP000313359">
    <property type="component" value="Unassembled WGS sequence"/>
</dbReference>
<evidence type="ECO:0000313" key="3">
    <source>
        <dbReference type="Proteomes" id="UP000313359"/>
    </source>
</evidence>
<keyword evidence="1" id="KW-0732">Signal</keyword>
<gene>
    <name evidence="2" type="ORF">L227DRAFT_89816</name>
</gene>
<sequence length="176" mass="19056">MRPWVLAGSFLVMGSRVTCPVPRTGDSSAVLVLVLVLPRYGSTARHTRTLPSTSTSPLRFALRSTLHMQCGDGSSPGGPAVIRDSRFATRESWFVVREVGAKLTRMLAAAGKAVTSLEYGTLDSGLWTLDSGRERREKLAGSLSGSHIDYVGRRGRVRRTLQWASGHWATKSPCVG</sequence>
<protein>
    <recommendedName>
        <fullName evidence="4">Amine oxidase domain-containing protein</fullName>
    </recommendedName>
</protein>
<reference evidence="2" key="1">
    <citation type="journal article" date="2018" name="Genome Biol. Evol.">
        <title>Genomics and development of Lentinus tigrinus, a white-rot wood-decaying mushroom with dimorphic fruiting bodies.</title>
        <authorList>
            <person name="Wu B."/>
            <person name="Xu Z."/>
            <person name="Knudson A."/>
            <person name="Carlson A."/>
            <person name="Chen N."/>
            <person name="Kovaka S."/>
            <person name="LaButti K."/>
            <person name="Lipzen A."/>
            <person name="Pennachio C."/>
            <person name="Riley R."/>
            <person name="Schakwitz W."/>
            <person name="Umezawa K."/>
            <person name="Ohm R.A."/>
            <person name="Grigoriev I.V."/>
            <person name="Nagy L.G."/>
            <person name="Gibbons J."/>
            <person name="Hibbett D."/>
        </authorList>
    </citation>
    <scope>NUCLEOTIDE SEQUENCE [LARGE SCALE GENOMIC DNA]</scope>
    <source>
        <strain evidence="2">ALCF2SS1-6</strain>
    </source>
</reference>
<dbReference type="AlphaFoldDB" id="A0A5C2SBL5"/>
<proteinExistence type="predicted"/>
<feature type="chain" id="PRO_5023123662" description="Amine oxidase domain-containing protein" evidence="1">
    <location>
        <begin position="21"/>
        <end position="176"/>
    </location>
</feature>
<organism evidence="2 3">
    <name type="scientific">Lentinus tigrinus ALCF2SS1-6</name>
    <dbReference type="NCBI Taxonomy" id="1328759"/>
    <lineage>
        <taxon>Eukaryota</taxon>
        <taxon>Fungi</taxon>
        <taxon>Dikarya</taxon>
        <taxon>Basidiomycota</taxon>
        <taxon>Agaricomycotina</taxon>
        <taxon>Agaricomycetes</taxon>
        <taxon>Polyporales</taxon>
        <taxon>Polyporaceae</taxon>
        <taxon>Lentinus</taxon>
    </lineage>
</organism>
<name>A0A5C2SBL5_9APHY</name>
<evidence type="ECO:0008006" key="4">
    <source>
        <dbReference type="Google" id="ProtNLM"/>
    </source>
</evidence>